<reference evidence="11 12" key="1">
    <citation type="journal article" date="2019" name="Commun. Biol.">
        <title>The bagworm genome reveals a unique fibroin gene that provides high tensile strength.</title>
        <authorList>
            <person name="Kono N."/>
            <person name="Nakamura H."/>
            <person name="Ohtoshi R."/>
            <person name="Tomita M."/>
            <person name="Numata K."/>
            <person name="Arakawa K."/>
        </authorList>
    </citation>
    <scope>NUCLEOTIDE SEQUENCE [LARGE SCALE GENOMIC DNA]</scope>
</reference>
<dbReference type="PANTHER" id="PTHR12231:SF157">
    <property type="entry name" value="DPR-INTERACTING PROTEIN EPSILON-RELATED"/>
    <property type="match status" value="1"/>
</dbReference>
<dbReference type="InterPro" id="IPR007110">
    <property type="entry name" value="Ig-like_dom"/>
</dbReference>
<dbReference type="InterPro" id="IPR036179">
    <property type="entry name" value="Ig-like_dom_sf"/>
</dbReference>
<keyword evidence="5" id="KW-0472">Membrane</keyword>
<dbReference type="InterPro" id="IPR013783">
    <property type="entry name" value="Ig-like_fold"/>
</dbReference>
<dbReference type="FunFam" id="2.60.40.10:FF:000328">
    <property type="entry name" value="CLUMA_CG000981, isoform A"/>
    <property type="match status" value="1"/>
</dbReference>
<dbReference type="STRING" id="151549.A0A4C1XEG5"/>
<dbReference type="SMART" id="SM00408">
    <property type="entry name" value="IGc2"/>
    <property type="match status" value="3"/>
</dbReference>
<keyword evidence="7" id="KW-0325">Glycoprotein</keyword>
<proteinExistence type="predicted"/>
<comment type="caution">
    <text evidence="11">The sequence shown here is derived from an EMBL/GenBank/DDBJ whole genome shotgun (WGS) entry which is preliminary data.</text>
</comment>
<keyword evidence="8" id="KW-0393">Immunoglobulin domain</keyword>
<keyword evidence="6" id="KW-1015">Disulfide bond</keyword>
<dbReference type="PANTHER" id="PTHR12231">
    <property type="entry name" value="CTX-RELATED TYPE I TRANSMEMBRANE PROTEIN"/>
    <property type="match status" value="1"/>
</dbReference>
<feature type="domain" description="Ig-like" evidence="10">
    <location>
        <begin position="128"/>
        <end position="219"/>
    </location>
</feature>
<evidence type="ECO:0000256" key="1">
    <source>
        <dbReference type="ARBA" id="ARBA00004236"/>
    </source>
</evidence>
<evidence type="ECO:0000256" key="6">
    <source>
        <dbReference type="ARBA" id="ARBA00023157"/>
    </source>
</evidence>
<dbReference type="SMART" id="SM00409">
    <property type="entry name" value="IG"/>
    <property type="match status" value="3"/>
</dbReference>
<gene>
    <name evidence="11" type="primary">LAC</name>
    <name evidence="11" type="ORF">EVAR_47447_1</name>
</gene>
<evidence type="ECO:0000256" key="3">
    <source>
        <dbReference type="ARBA" id="ARBA00022729"/>
    </source>
</evidence>
<dbReference type="AlphaFoldDB" id="A0A4C1XEG5"/>
<dbReference type="GO" id="GO:0043005">
    <property type="term" value="C:neuron projection"/>
    <property type="evidence" value="ECO:0007669"/>
    <property type="project" value="TreeGrafter"/>
</dbReference>
<feature type="compositionally biased region" description="Low complexity" evidence="9">
    <location>
        <begin position="320"/>
        <end position="334"/>
    </location>
</feature>
<feature type="region of interest" description="Disordered" evidence="9">
    <location>
        <begin position="312"/>
        <end position="349"/>
    </location>
</feature>
<dbReference type="InterPro" id="IPR051170">
    <property type="entry name" value="Neural/epithelial_adhesion"/>
</dbReference>
<dbReference type="SUPFAM" id="SSF48726">
    <property type="entry name" value="Immunoglobulin"/>
    <property type="match status" value="3"/>
</dbReference>
<dbReference type="Gene3D" id="2.60.40.10">
    <property type="entry name" value="Immunoglobulins"/>
    <property type="match status" value="3"/>
</dbReference>
<evidence type="ECO:0000259" key="10">
    <source>
        <dbReference type="PROSITE" id="PS50835"/>
    </source>
</evidence>
<evidence type="ECO:0000256" key="7">
    <source>
        <dbReference type="ARBA" id="ARBA00023180"/>
    </source>
</evidence>
<protein>
    <submittedName>
        <fullName evidence="11">Lachesin</fullName>
    </submittedName>
</protein>
<evidence type="ECO:0000313" key="12">
    <source>
        <dbReference type="Proteomes" id="UP000299102"/>
    </source>
</evidence>
<dbReference type="EMBL" id="BGZK01000794">
    <property type="protein sequence ID" value="GBP60709.1"/>
    <property type="molecule type" value="Genomic_DNA"/>
</dbReference>
<dbReference type="Pfam" id="PF13927">
    <property type="entry name" value="Ig_3"/>
    <property type="match status" value="2"/>
</dbReference>
<keyword evidence="12" id="KW-1185">Reference proteome</keyword>
<keyword evidence="2" id="KW-1003">Cell membrane</keyword>
<accession>A0A4C1XEG5</accession>
<keyword evidence="4" id="KW-0677">Repeat</keyword>
<sequence length="467" mass="52790">MWSWYGNCARAGLCAPGAIPSSIWFDSELSGKRCRGPARAGAGGRSPSLEVSFGAQVAWMHFEQSAILTVHNHVITRNPRVSVTHDKHRTWFLHISDVREEDRGRYMCQINTVTAKTQFGYLHVVVPPTIDDSLSSSDVIVREGNNVTLTCRANGSPKPTIKWKRDDNSKISINKGHSVAEWEGEVLEMARISRLDMGAYLCIASNGVPPTVSKRVKVSVDFPPMLWIPHQLVGAPLYYNVTLECFTEAHPTSLNYWTRDDGHMIHESAKYHMENTVGVPAYKTHMRLLIRHITAEDYGTYKCVAKNPRGESDGTIRLYTSSPPTTTPDPHAATVPPPSRPPRRDPPPIDKEFMNTVIQPRSNENIGHHLYRYIIRYARFGSVTNKKNHKSINRFRSAPARSLARPSRMRRTNNFAARTSPFSSNTMSIRCKLQCIVSGRFCLLRDDMSAITAQILYRFIVRPHRRI</sequence>
<dbReference type="GO" id="GO:0005886">
    <property type="term" value="C:plasma membrane"/>
    <property type="evidence" value="ECO:0007669"/>
    <property type="project" value="UniProtKB-SubCell"/>
</dbReference>
<feature type="domain" description="Ig-like" evidence="10">
    <location>
        <begin position="223"/>
        <end position="321"/>
    </location>
</feature>
<organism evidence="11 12">
    <name type="scientific">Eumeta variegata</name>
    <name type="common">Bagworm moth</name>
    <name type="synonym">Eumeta japonica</name>
    <dbReference type="NCBI Taxonomy" id="151549"/>
    <lineage>
        <taxon>Eukaryota</taxon>
        <taxon>Metazoa</taxon>
        <taxon>Ecdysozoa</taxon>
        <taxon>Arthropoda</taxon>
        <taxon>Hexapoda</taxon>
        <taxon>Insecta</taxon>
        <taxon>Pterygota</taxon>
        <taxon>Neoptera</taxon>
        <taxon>Endopterygota</taxon>
        <taxon>Lepidoptera</taxon>
        <taxon>Glossata</taxon>
        <taxon>Ditrysia</taxon>
        <taxon>Tineoidea</taxon>
        <taxon>Psychidae</taxon>
        <taxon>Oiketicinae</taxon>
        <taxon>Eumeta</taxon>
    </lineage>
</organism>
<dbReference type="InterPro" id="IPR003598">
    <property type="entry name" value="Ig_sub2"/>
</dbReference>
<comment type="subcellular location">
    <subcellularLocation>
        <location evidence="1">Cell membrane</location>
    </subcellularLocation>
</comment>
<evidence type="ECO:0000256" key="4">
    <source>
        <dbReference type="ARBA" id="ARBA00022737"/>
    </source>
</evidence>
<dbReference type="FunFam" id="2.60.40.10:FF:000376">
    <property type="entry name" value="CLUMA_CG000981, isoform A"/>
    <property type="match status" value="1"/>
</dbReference>
<dbReference type="PROSITE" id="PS50835">
    <property type="entry name" value="IG_LIKE"/>
    <property type="match status" value="2"/>
</dbReference>
<evidence type="ECO:0000313" key="11">
    <source>
        <dbReference type="EMBL" id="GBP60709.1"/>
    </source>
</evidence>
<dbReference type="OrthoDB" id="10012075at2759"/>
<dbReference type="InterPro" id="IPR003599">
    <property type="entry name" value="Ig_sub"/>
</dbReference>
<evidence type="ECO:0000256" key="5">
    <source>
        <dbReference type="ARBA" id="ARBA00023136"/>
    </source>
</evidence>
<name>A0A4C1XEG5_EUMVA</name>
<keyword evidence="3" id="KW-0732">Signal</keyword>
<dbReference type="Proteomes" id="UP000299102">
    <property type="component" value="Unassembled WGS sequence"/>
</dbReference>
<evidence type="ECO:0000256" key="9">
    <source>
        <dbReference type="SAM" id="MobiDB-lite"/>
    </source>
</evidence>
<evidence type="ECO:0000256" key="2">
    <source>
        <dbReference type="ARBA" id="ARBA00022475"/>
    </source>
</evidence>
<evidence type="ECO:0000256" key="8">
    <source>
        <dbReference type="ARBA" id="ARBA00023319"/>
    </source>
</evidence>